<gene>
    <name evidence="2" type="ORF">HDA44_007137</name>
</gene>
<dbReference type="Pfam" id="PF01636">
    <property type="entry name" value="APH"/>
    <property type="match status" value="1"/>
</dbReference>
<dbReference type="GO" id="GO:0016301">
    <property type="term" value="F:kinase activity"/>
    <property type="evidence" value="ECO:0007669"/>
    <property type="project" value="UniProtKB-KW"/>
</dbReference>
<organism evidence="2 3">
    <name type="scientific">Kribbella solani</name>
    <dbReference type="NCBI Taxonomy" id="236067"/>
    <lineage>
        <taxon>Bacteria</taxon>
        <taxon>Bacillati</taxon>
        <taxon>Actinomycetota</taxon>
        <taxon>Actinomycetes</taxon>
        <taxon>Propionibacteriales</taxon>
        <taxon>Kribbellaceae</taxon>
        <taxon>Kribbella</taxon>
    </lineage>
</organism>
<proteinExistence type="predicted"/>
<evidence type="ECO:0000313" key="2">
    <source>
        <dbReference type="EMBL" id="MBB5983796.1"/>
    </source>
</evidence>
<dbReference type="InterPro" id="IPR051678">
    <property type="entry name" value="AGP_Transferase"/>
</dbReference>
<dbReference type="Gene3D" id="3.30.200.20">
    <property type="entry name" value="Phosphorylase Kinase, domain 1"/>
    <property type="match status" value="1"/>
</dbReference>
<dbReference type="Proteomes" id="UP000558997">
    <property type="component" value="Unassembled WGS sequence"/>
</dbReference>
<keyword evidence="2" id="KW-0808">Transferase</keyword>
<dbReference type="RefSeq" id="WP_184842154.1">
    <property type="nucleotide sequence ID" value="NZ_BAAAVN010000013.1"/>
</dbReference>
<dbReference type="SUPFAM" id="SSF56112">
    <property type="entry name" value="Protein kinase-like (PK-like)"/>
    <property type="match status" value="1"/>
</dbReference>
<keyword evidence="2" id="KW-0418">Kinase</keyword>
<keyword evidence="3" id="KW-1185">Reference proteome</keyword>
<dbReference type="InterPro" id="IPR011009">
    <property type="entry name" value="Kinase-like_dom_sf"/>
</dbReference>
<dbReference type="PANTHER" id="PTHR21310">
    <property type="entry name" value="AMINOGLYCOSIDE PHOSPHOTRANSFERASE-RELATED-RELATED"/>
    <property type="match status" value="1"/>
</dbReference>
<protein>
    <submittedName>
        <fullName evidence="2">Aminoglycoside phosphotransferase (APT) family kinase protein</fullName>
    </submittedName>
</protein>
<sequence>MDDELVRTLLKEQFPDLVELELREVDGGWGNQMWRLGDDLAIRMPRHEDAPDLLTREHRWVPELAARLPLPVPTPLRLAEPSDRFPCPWLITTWVPGEAADRSPISTARSADVLAGFLQALHTEAPADAPVSVRSSLPRSLPWGFDNLPEYVDHADDIRAVVQDALAAPPWDGVPLWLHGDLHPANVVVADGTLAGVIDLEEVCAGDPANDLAAAWILLPDGAADRFFQLYETDQATVRRARGWAVHRAMFLVAMGINGDQGLPGGKAHWGPIGRAALARLTAA</sequence>
<accession>A0A841E418</accession>
<comment type="caution">
    <text evidence="2">The sequence shown here is derived from an EMBL/GenBank/DDBJ whole genome shotgun (WGS) entry which is preliminary data.</text>
</comment>
<dbReference type="Gene3D" id="3.90.1200.10">
    <property type="match status" value="1"/>
</dbReference>
<reference evidence="2 3" key="1">
    <citation type="submission" date="2020-08" db="EMBL/GenBank/DDBJ databases">
        <title>Sequencing the genomes of 1000 actinobacteria strains.</title>
        <authorList>
            <person name="Klenk H.-P."/>
        </authorList>
    </citation>
    <scope>NUCLEOTIDE SEQUENCE [LARGE SCALE GENOMIC DNA]</scope>
    <source>
        <strain evidence="2 3">DSM 17294</strain>
    </source>
</reference>
<evidence type="ECO:0000259" key="1">
    <source>
        <dbReference type="Pfam" id="PF01636"/>
    </source>
</evidence>
<dbReference type="EMBL" id="JACHNF010000001">
    <property type="protein sequence ID" value="MBB5983796.1"/>
    <property type="molecule type" value="Genomic_DNA"/>
</dbReference>
<evidence type="ECO:0000313" key="3">
    <source>
        <dbReference type="Proteomes" id="UP000558997"/>
    </source>
</evidence>
<dbReference type="PANTHER" id="PTHR21310:SF42">
    <property type="entry name" value="BIFUNCTIONAL AAC_APH"/>
    <property type="match status" value="1"/>
</dbReference>
<feature type="domain" description="Aminoglycoside phosphotransferase" evidence="1">
    <location>
        <begin position="22"/>
        <end position="242"/>
    </location>
</feature>
<name>A0A841E418_9ACTN</name>
<dbReference type="InterPro" id="IPR002575">
    <property type="entry name" value="Aminoglycoside_PTrfase"/>
</dbReference>
<dbReference type="CDD" id="cd05155">
    <property type="entry name" value="APH_ChoK_like_1"/>
    <property type="match status" value="1"/>
</dbReference>
<dbReference type="AlphaFoldDB" id="A0A841E418"/>